<keyword evidence="2" id="KW-1185">Reference proteome</keyword>
<evidence type="ECO:0000313" key="1">
    <source>
        <dbReference type="EMBL" id="EMI57554.1"/>
    </source>
</evidence>
<gene>
    <name evidence="1" type="ORF">RSSM_01005</name>
</gene>
<dbReference type="Proteomes" id="UP000011885">
    <property type="component" value="Unassembled WGS sequence"/>
</dbReference>
<sequence>METIAMGTTIQGQSQTHRFPNLGAVIEVKRPDDHLPVVDAQMPADLLSGEFDVTRWPSTQVACLSDEERSKKRHYICNQLHIVSMSLDLLQCAIADGDVDDFEQTLGIAIASMGILETLATK</sequence>
<organism evidence="1 2">
    <name type="scientific">Rhodopirellula sallentina SM41</name>
    <dbReference type="NCBI Taxonomy" id="1263870"/>
    <lineage>
        <taxon>Bacteria</taxon>
        <taxon>Pseudomonadati</taxon>
        <taxon>Planctomycetota</taxon>
        <taxon>Planctomycetia</taxon>
        <taxon>Pirellulales</taxon>
        <taxon>Pirellulaceae</taxon>
        <taxon>Rhodopirellula</taxon>
    </lineage>
</organism>
<comment type="caution">
    <text evidence="1">The sequence shown here is derived from an EMBL/GenBank/DDBJ whole genome shotgun (WGS) entry which is preliminary data.</text>
</comment>
<accession>M5U8E3</accession>
<dbReference type="EMBL" id="ANOH01000082">
    <property type="protein sequence ID" value="EMI57554.1"/>
    <property type="molecule type" value="Genomic_DNA"/>
</dbReference>
<reference evidence="1 2" key="1">
    <citation type="journal article" date="2013" name="Mar. Genomics">
        <title>Expression of sulfatases in Rhodopirellula baltica and the diversity of sulfatases in the genus Rhodopirellula.</title>
        <authorList>
            <person name="Wegner C.E."/>
            <person name="Richter-Heitmann T."/>
            <person name="Klindworth A."/>
            <person name="Klockow C."/>
            <person name="Richter M."/>
            <person name="Achstetter T."/>
            <person name="Glockner F.O."/>
            <person name="Harder J."/>
        </authorList>
    </citation>
    <scope>NUCLEOTIDE SEQUENCE [LARGE SCALE GENOMIC DNA]</scope>
    <source>
        <strain evidence="1 2">SM41</strain>
    </source>
</reference>
<dbReference type="PATRIC" id="fig|1263870.3.peg.1093"/>
<proteinExistence type="predicted"/>
<protein>
    <submittedName>
        <fullName evidence="1">Uncharacterized protein</fullName>
    </submittedName>
</protein>
<name>M5U8E3_9BACT</name>
<evidence type="ECO:0000313" key="2">
    <source>
        <dbReference type="Proteomes" id="UP000011885"/>
    </source>
</evidence>
<dbReference type="AlphaFoldDB" id="M5U8E3"/>